<reference evidence="3" key="1">
    <citation type="submission" date="2018-11" db="EMBL/GenBank/DDBJ databases">
        <authorList>
            <consortium name="Pathogen Informatics"/>
        </authorList>
    </citation>
    <scope>NUCLEOTIDE SEQUENCE</scope>
</reference>
<keyword evidence="2" id="KW-0732">Signal</keyword>
<dbReference type="Proteomes" id="UP000784294">
    <property type="component" value="Unassembled WGS sequence"/>
</dbReference>
<gene>
    <name evidence="3" type="ORF">PXEA_LOCUS17674</name>
</gene>
<evidence type="ECO:0000256" key="1">
    <source>
        <dbReference type="SAM" id="MobiDB-lite"/>
    </source>
</evidence>
<sequence>MAKSACSATCKFKASLSVRLLFFLIPAQLSNSTHSEGTESSRCTVSQSSTGPGAGSRNLLGTQTAVTPTGLCSASGPSGTPAGSIASPALGSGGPASGPKERIVLKLSRASTGAVLAVASVGQLPIQAGHSAPAPVTSANYAAGVGEPDRQEYCGMRQRMSEAESAGSEGAGGKEQERRARQRKEKKKKRQKHDLDPEQTEPIQ</sequence>
<evidence type="ECO:0000256" key="2">
    <source>
        <dbReference type="SAM" id="SignalP"/>
    </source>
</evidence>
<keyword evidence="4" id="KW-1185">Reference proteome</keyword>
<feature type="compositionally biased region" description="Basic residues" evidence="1">
    <location>
        <begin position="180"/>
        <end position="192"/>
    </location>
</feature>
<feature type="non-terminal residue" evidence="3">
    <location>
        <position position="1"/>
    </location>
</feature>
<feature type="region of interest" description="Disordered" evidence="1">
    <location>
        <begin position="32"/>
        <end position="98"/>
    </location>
</feature>
<feature type="compositionally biased region" description="Polar residues" evidence="1">
    <location>
        <begin position="32"/>
        <end position="51"/>
    </location>
</feature>
<organism evidence="3 4">
    <name type="scientific">Protopolystoma xenopodis</name>
    <dbReference type="NCBI Taxonomy" id="117903"/>
    <lineage>
        <taxon>Eukaryota</taxon>
        <taxon>Metazoa</taxon>
        <taxon>Spiralia</taxon>
        <taxon>Lophotrochozoa</taxon>
        <taxon>Platyhelminthes</taxon>
        <taxon>Monogenea</taxon>
        <taxon>Polyopisthocotylea</taxon>
        <taxon>Polystomatidea</taxon>
        <taxon>Polystomatidae</taxon>
        <taxon>Protopolystoma</taxon>
    </lineage>
</organism>
<name>A0A448WZQ2_9PLAT</name>
<feature type="chain" id="PRO_5019401358" evidence="2">
    <location>
        <begin position="36"/>
        <end position="204"/>
    </location>
</feature>
<feature type="signal peptide" evidence="2">
    <location>
        <begin position="1"/>
        <end position="35"/>
    </location>
</feature>
<dbReference type="EMBL" id="CAAALY010066623">
    <property type="protein sequence ID" value="VEL24234.1"/>
    <property type="molecule type" value="Genomic_DNA"/>
</dbReference>
<dbReference type="AlphaFoldDB" id="A0A448WZQ2"/>
<evidence type="ECO:0000313" key="4">
    <source>
        <dbReference type="Proteomes" id="UP000784294"/>
    </source>
</evidence>
<feature type="region of interest" description="Disordered" evidence="1">
    <location>
        <begin position="150"/>
        <end position="204"/>
    </location>
</feature>
<proteinExistence type="predicted"/>
<protein>
    <submittedName>
        <fullName evidence="3">Uncharacterized protein</fullName>
    </submittedName>
</protein>
<accession>A0A448WZQ2</accession>
<evidence type="ECO:0000313" key="3">
    <source>
        <dbReference type="EMBL" id="VEL24234.1"/>
    </source>
</evidence>
<comment type="caution">
    <text evidence="3">The sequence shown here is derived from an EMBL/GenBank/DDBJ whole genome shotgun (WGS) entry which is preliminary data.</text>
</comment>
<feature type="compositionally biased region" description="Low complexity" evidence="1">
    <location>
        <begin position="73"/>
        <end position="90"/>
    </location>
</feature>
<feature type="compositionally biased region" description="Polar residues" evidence="1">
    <location>
        <begin position="59"/>
        <end position="72"/>
    </location>
</feature>